<feature type="compositionally biased region" description="Basic residues" evidence="1">
    <location>
        <begin position="73"/>
        <end position="91"/>
    </location>
</feature>
<feature type="region of interest" description="Disordered" evidence="1">
    <location>
        <begin position="1"/>
        <end position="137"/>
    </location>
</feature>
<evidence type="ECO:0000313" key="3">
    <source>
        <dbReference type="Proteomes" id="UP000287651"/>
    </source>
</evidence>
<evidence type="ECO:0000256" key="1">
    <source>
        <dbReference type="SAM" id="MobiDB-lite"/>
    </source>
</evidence>
<feature type="compositionally biased region" description="Basic residues" evidence="1">
    <location>
        <begin position="34"/>
        <end position="44"/>
    </location>
</feature>
<comment type="caution">
    <text evidence="2">The sequence shown here is derived from an EMBL/GenBank/DDBJ whole genome shotgun (WGS) entry which is preliminary data.</text>
</comment>
<gene>
    <name evidence="2" type="ORF">B296_00032417</name>
</gene>
<reference evidence="2 3" key="1">
    <citation type="journal article" date="2014" name="Agronomy (Basel)">
        <title>A Draft Genome Sequence for Ensete ventricosum, the Drought-Tolerant Tree Against Hunger.</title>
        <authorList>
            <person name="Harrison J."/>
            <person name="Moore K.A."/>
            <person name="Paszkiewicz K."/>
            <person name="Jones T."/>
            <person name="Grant M."/>
            <person name="Ambacheew D."/>
            <person name="Muzemil S."/>
            <person name="Studholme D.J."/>
        </authorList>
    </citation>
    <scope>NUCLEOTIDE SEQUENCE [LARGE SCALE GENOMIC DNA]</scope>
</reference>
<dbReference type="EMBL" id="AMZH03018591">
    <property type="protein sequence ID" value="RRT41428.1"/>
    <property type="molecule type" value="Genomic_DNA"/>
</dbReference>
<dbReference type="AlphaFoldDB" id="A0A426XPL0"/>
<evidence type="ECO:0000313" key="2">
    <source>
        <dbReference type="EMBL" id="RRT41428.1"/>
    </source>
</evidence>
<feature type="compositionally biased region" description="Polar residues" evidence="1">
    <location>
        <begin position="54"/>
        <end position="65"/>
    </location>
</feature>
<organism evidence="2 3">
    <name type="scientific">Ensete ventricosum</name>
    <name type="common">Abyssinian banana</name>
    <name type="synonym">Musa ensete</name>
    <dbReference type="NCBI Taxonomy" id="4639"/>
    <lineage>
        <taxon>Eukaryota</taxon>
        <taxon>Viridiplantae</taxon>
        <taxon>Streptophyta</taxon>
        <taxon>Embryophyta</taxon>
        <taxon>Tracheophyta</taxon>
        <taxon>Spermatophyta</taxon>
        <taxon>Magnoliopsida</taxon>
        <taxon>Liliopsida</taxon>
        <taxon>Zingiberales</taxon>
        <taxon>Musaceae</taxon>
        <taxon>Ensete</taxon>
    </lineage>
</organism>
<feature type="non-terminal residue" evidence="2">
    <location>
        <position position="484"/>
    </location>
</feature>
<proteinExistence type="predicted"/>
<accession>A0A426XPL0</accession>
<name>A0A426XPL0_ENSVE</name>
<protein>
    <submittedName>
        <fullName evidence="2">Uncharacterized protein</fullName>
    </submittedName>
</protein>
<dbReference type="Proteomes" id="UP000287651">
    <property type="component" value="Unassembled WGS sequence"/>
</dbReference>
<sequence length="484" mass="53004">MQDVTQNHHVNLKVATKSKDATIFEIPSVDHPGRKQKPKAHKPTRSTGVKIKNNRSATKQETYDPTRSAGLKNKQHLNPRTATRTKTRKMTPSKPRNPRPNPNGRLKGQAAFESKNRPAVRTHRNTKDVTPGSAGRITRLVRGGPASRVWPRVSPGDFVLAGLRGGAVRFRGGGGAAARRRATWRAGSVRHVEPPVCASSPVVFSVQSAGAFIVSVVNHSYLVTLLLLWPTTSSYPFTTLVVLVVRRAFAGRGCRPYLRQVGCTTTGAPHTCIRSVARVGSATSTGQLSEGMTWRPGQRLSYHSPPLREDLLEAPDEGAEDEVLCLTAGSRSPWTSSEVNSTEQEPGDCDVARADLTEQELENCDVARVDPTEEELGNCDVARVDPTEQELGNCDVARVDLTEQELGNYDFRLLIRVSLGANPGIWPRGRTWAQIWRFGRGGELGHESGSLVKRANSGANLEVRPRRDLAERVNSGVNPEIWPR</sequence>